<dbReference type="RefSeq" id="WP_098076730.1">
    <property type="nucleotide sequence ID" value="NZ_PDEQ01000007.1"/>
</dbReference>
<reference evidence="1 2" key="1">
    <citation type="submission" date="2017-10" db="EMBL/GenBank/DDBJ databases">
        <title>Draft genome of Longibacter Salinarum.</title>
        <authorList>
            <person name="Goh K.M."/>
            <person name="Shamsir M.S."/>
            <person name="Lim S.W."/>
        </authorList>
    </citation>
    <scope>NUCLEOTIDE SEQUENCE [LARGE SCALE GENOMIC DNA]</scope>
    <source>
        <strain evidence="1 2">KCTC 52045</strain>
    </source>
</reference>
<gene>
    <name evidence="1" type="ORF">CRI94_13435</name>
</gene>
<evidence type="ECO:0000313" key="2">
    <source>
        <dbReference type="Proteomes" id="UP000220102"/>
    </source>
</evidence>
<proteinExistence type="predicted"/>
<name>A0A2A8CVA7_9BACT</name>
<protein>
    <submittedName>
        <fullName evidence="1">Uncharacterized protein</fullName>
    </submittedName>
</protein>
<dbReference type="Proteomes" id="UP000220102">
    <property type="component" value="Unassembled WGS sequence"/>
</dbReference>
<dbReference type="EMBL" id="PDEQ01000007">
    <property type="protein sequence ID" value="PEN12524.1"/>
    <property type="molecule type" value="Genomic_DNA"/>
</dbReference>
<evidence type="ECO:0000313" key="1">
    <source>
        <dbReference type="EMBL" id="PEN12524.1"/>
    </source>
</evidence>
<dbReference type="OrthoDB" id="5408470at2"/>
<keyword evidence="2" id="KW-1185">Reference proteome</keyword>
<comment type="caution">
    <text evidence="1">The sequence shown here is derived from an EMBL/GenBank/DDBJ whole genome shotgun (WGS) entry which is preliminary data.</text>
</comment>
<accession>A0A2A8CVA7</accession>
<dbReference type="AlphaFoldDB" id="A0A2A8CVA7"/>
<sequence>MESMPSDTLSPWWGPVDLDLNTAACWNVGPTTLWAYRTPQDWRILYSSTGDAMQHDSSVETPLGVDRWEEMEAQAQADTAFTLHRHTFRSTPTTLDIQPVSADRSIVVRPEHPLSIPPGEEVTLYLSLPLWIRVVAGTTALEEVPSHRPSDTWFGPSTQEGELCYATKTAGRLRLTNLPLRPHRSVTPLRIRNDAPDSLPLERIHVPAPYLALYAADGEDAPTHLWTQALTLTRDKGGVITEVRIRTGPPRDLEDAVRIQEPRREIKSGLVLNTFRAIEGLLGTA</sequence>
<organism evidence="1 2">
    <name type="scientific">Longibacter salinarum</name>
    <dbReference type="NCBI Taxonomy" id="1850348"/>
    <lineage>
        <taxon>Bacteria</taxon>
        <taxon>Pseudomonadati</taxon>
        <taxon>Rhodothermota</taxon>
        <taxon>Rhodothermia</taxon>
        <taxon>Rhodothermales</taxon>
        <taxon>Salisaetaceae</taxon>
        <taxon>Longibacter</taxon>
    </lineage>
</organism>